<keyword evidence="4 7" id="KW-0862">Zinc</keyword>
<dbReference type="FunFam" id="1.20.1270.50:FF:000002">
    <property type="entry name" value="Alpha-mannosidase"/>
    <property type="match status" value="1"/>
</dbReference>
<dbReference type="InterPro" id="IPR011682">
    <property type="entry name" value="Glyco_hydro_38_C"/>
</dbReference>
<dbReference type="SUPFAM" id="SSF74650">
    <property type="entry name" value="Galactose mutarotase-like"/>
    <property type="match status" value="1"/>
</dbReference>
<evidence type="ECO:0000256" key="4">
    <source>
        <dbReference type="ARBA" id="ARBA00022833"/>
    </source>
</evidence>
<keyword evidence="9" id="KW-0472">Membrane</keyword>
<dbReference type="GO" id="GO:0006013">
    <property type="term" value="P:mannose metabolic process"/>
    <property type="evidence" value="ECO:0007669"/>
    <property type="project" value="InterPro"/>
</dbReference>
<dbReference type="EC" id="3.2.1.-" evidence="7"/>
<evidence type="ECO:0000313" key="12">
    <source>
        <dbReference type="Proteomes" id="UP001295423"/>
    </source>
</evidence>
<keyword evidence="9" id="KW-1133">Transmembrane helix</keyword>
<dbReference type="GO" id="GO:0030246">
    <property type="term" value="F:carbohydrate binding"/>
    <property type="evidence" value="ECO:0007669"/>
    <property type="project" value="InterPro"/>
</dbReference>
<dbReference type="Pfam" id="PF01074">
    <property type="entry name" value="Glyco_hydro_38N"/>
    <property type="match status" value="1"/>
</dbReference>
<gene>
    <name evidence="11" type="ORF">CYCCA115_LOCUS1135</name>
</gene>
<dbReference type="InterPro" id="IPR000602">
    <property type="entry name" value="Glyco_hydro_38_N"/>
</dbReference>
<dbReference type="PANTHER" id="PTHR11607:SF3">
    <property type="entry name" value="LYSOSOMAL ALPHA-MANNOSIDASE"/>
    <property type="match status" value="1"/>
</dbReference>
<dbReference type="SUPFAM" id="SSF88688">
    <property type="entry name" value="Families 57/38 glycoside transferase middle domain"/>
    <property type="match status" value="1"/>
</dbReference>
<dbReference type="Proteomes" id="UP001295423">
    <property type="component" value="Unassembled WGS sequence"/>
</dbReference>
<keyword evidence="5" id="KW-1015">Disulfide bond</keyword>
<evidence type="ECO:0000256" key="9">
    <source>
        <dbReference type="SAM" id="Phobius"/>
    </source>
</evidence>
<evidence type="ECO:0000313" key="11">
    <source>
        <dbReference type="EMBL" id="CAJ1925276.1"/>
    </source>
</evidence>
<dbReference type="SMART" id="SM00872">
    <property type="entry name" value="Alpha-mann_mid"/>
    <property type="match status" value="1"/>
</dbReference>
<keyword evidence="3 7" id="KW-0378">Hydrolase</keyword>
<reference evidence="11" key="1">
    <citation type="submission" date="2023-08" db="EMBL/GenBank/DDBJ databases">
        <authorList>
            <person name="Audoor S."/>
            <person name="Bilcke G."/>
        </authorList>
    </citation>
    <scope>NUCLEOTIDE SEQUENCE</scope>
</reference>
<evidence type="ECO:0000256" key="5">
    <source>
        <dbReference type="ARBA" id="ARBA00023157"/>
    </source>
</evidence>
<name>A0AAD2CC01_9STRA</name>
<dbReference type="FunFam" id="1.20.1270.50:FF:000003">
    <property type="entry name" value="Alpha-mannosidase"/>
    <property type="match status" value="1"/>
</dbReference>
<evidence type="ECO:0000259" key="10">
    <source>
        <dbReference type="SMART" id="SM00872"/>
    </source>
</evidence>
<dbReference type="Pfam" id="PF07748">
    <property type="entry name" value="Glyco_hydro_38C"/>
    <property type="match status" value="1"/>
</dbReference>
<evidence type="ECO:0000256" key="6">
    <source>
        <dbReference type="ARBA" id="ARBA00023295"/>
    </source>
</evidence>
<sequence>MKDADEEKDLVNNREEDEDESVSRPPSSTHKSRLAPAIIFVASVTIAIGVAVSFIGGDMTENKAWDHRHLKQQRERRLFSGPQKLSADMENPRVLNVHVVPHTHDDVGWLKTVEQYYYGLNNTIQGVCVKDILDTVVESLLEHETRTFTYVETKFFSMWWNEQTDAMKDTVRYLVANQQLSFTNGAWCMHDEAATHFMGMIDQTTLGHEFLKRELGVIPKVGWQLDPFGHSASQASLFTHKIGFDALFFGRIDYQDLRLRQLQKSCEGLWNASENLEDSTIFWGLSGSNNGMYGPPKGFCFDSHCHDPLLIQMNETALEAHILDFLDLIRIQADQTRGNHIMLTMGEDFQYQRGSYNFANLDKLIESINRFQAWDMIDVPELFYPRFDHVNIFFSSPEYYTKCKNDELQKQQEPKIGGTNYKVEYGIKTDDFFPYADREHGFWTGYFTSRASLKRHERVGSSFLLAARQIETMADVDGAPCDCDEMDAAIYELEDALGVIQHHDGVSGTAKQHVANDYSKRLQKGIDAAVSVTSAKLGRLVFGLNATIDNLTLCQKLNETICDVSQAGTLEPNSTTVSVIVYNALGQPRSTPILLPVSSAGLYSVRSGDDPNGTATIISSLQSLKSTATGAASFVLPLDTGVLPALGAKMYQVTFTGGSDSQSIDGEKSAISEQRILASESDSRKEDVEYSNGLVTAVFDGTTGELKSITASNFTLEASHEWGYYTSWDYNIDGKYESDKQNSGAYIFRPSSPDQKLITVKPKSANFQQTAGFMEVHIEYDEPWIQSTYRILPGQPHLEVEYTVGPIPVADGVGKEVVSRFWSPIKSSGTFYTDSNGREFMERRKNYRPSWDLDVYEPVAGNYYPVNAAIYVEDESKTSGFAIAVDRSQGGASLHDGSIELMVHRRTLADDSRGVGEPINETDGGVTPYPPFGNATRYGRGLVVRGKHRIMVGGKGGATLARSMMDSSFADPLVFVGSSKGMQGLSVQASSITGIGKDLPANVMLITRRRWTDATSSKSEKQFLIRLGHQYGLGEDDELSNPAAVDLVDCLPEYEITEVVELTLSGNQKIEDWEKSRLVWTASASLSSNGTSIDLKDTAVELQPMDIRTFQVAVKS</sequence>
<keyword evidence="2 7" id="KW-0479">Metal-binding</keyword>
<proteinExistence type="inferred from homology"/>
<dbReference type="Gene3D" id="1.20.1270.50">
    <property type="entry name" value="Glycoside hydrolase family 38, central domain"/>
    <property type="match status" value="2"/>
</dbReference>
<dbReference type="InterPro" id="IPR013780">
    <property type="entry name" value="Glyco_hydro_b"/>
</dbReference>
<dbReference type="InterPro" id="IPR015341">
    <property type="entry name" value="Glyco_hydro_38_cen"/>
</dbReference>
<evidence type="ECO:0000256" key="3">
    <source>
        <dbReference type="ARBA" id="ARBA00022801"/>
    </source>
</evidence>
<dbReference type="SUPFAM" id="SSF88713">
    <property type="entry name" value="Glycoside hydrolase/deacetylase"/>
    <property type="match status" value="1"/>
</dbReference>
<evidence type="ECO:0000256" key="8">
    <source>
        <dbReference type="SAM" id="MobiDB-lite"/>
    </source>
</evidence>
<feature type="region of interest" description="Disordered" evidence="8">
    <location>
        <begin position="1"/>
        <end position="30"/>
    </location>
</feature>
<dbReference type="AlphaFoldDB" id="A0AAD2CC01"/>
<dbReference type="PANTHER" id="PTHR11607">
    <property type="entry name" value="ALPHA-MANNOSIDASE"/>
    <property type="match status" value="1"/>
</dbReference>
<dbReference type="Gene3D" id="2.60.40.1180">
    <property type="entry name" value="Golgi alpha-mannosidase II"/>
    <property type="match status" value="1"/>
</dbReference>
<dbReference type="Gene3D" id="2.70.98.30">
    <property type="entry name" value="Golgi alpha-mannosidase II, domain 4"/>
    <property type="match status" value="1"/>
</dbReference>
<feature type="transmembrane region" description="Helical" evidence="9">
    <location>
        <begin position="34"/>
        <end position="55"/>
    </location>
</feature>
<feature type="compositionally biased region" description="Basic and acidic residues" evidence="8">
    <location>
        <begin position="1"/>
        <end position="14"/>
    </location>
</feature>
<keyword evidence="9" id="KW-0812">Transmembrane</keyword>
<dbReference type="InterPro" id="IPR011330">
    <property type="entry name" value="Glyco_hydro/deAcase_b/a-brl"/>
</dbReference>
<dbReference type="Gene3D" id="3.20.110.10">
    <property type="entry name" value="Glycoside hydrolase 38, N terminal domain"/>
    <property type="match status" value="1"/>
</dbReference>
<dbReference type="CDD" id="cd10810">
    <property type="entry name" value="GH38N_AMII_LAM_like"/>
    <property type="match status" value="1"/>
</dbReference>
<keyword evidence="6 7" id="KW-0326">Glycosidase</keyword>
<accession>A0AAD2CC01</accession>
<evidence type="ECO:0000256" key="7">
    <source>
        <dbReference type="RuleBase" id="RU361199"/>
    </source>
</evidence>
<evidence type="ECO:0000256" key="2">
    <source>
        <dbReference type="ARBA" id="ARBA00022723"/>
    </source>
</evidence>
<dbReference type="GO" id="GO:0046872">
    <property type="term" value="F:metal ion binding"/>
    <property type="evidence" value="ECO:0007669"/>
    <property type="project" value="UniProtKB-KW"/>
</dbReference>
<comment type="cofactor">
    <cofactor evidence="7">
        <name>Zn(2+)</name>
        <dbReference type="ChEBI" id="CHEBI:29105"/>
    </cofactor>
    <text evidence="7">Binds 1 zinc ion per subunit.</text>
</comment>
<dbReference type="InterPro" id="IPR037094">
    <property type="entry name" value="Glyco_hydro_38_cen_sf"/>
</dbReference>
<dbReference type="InterPro" id="IPR011013">
    <property type="entry name" value="Gal_mutarotase_sf_dom"/>
</dbReference>
<feature type="domain" description="Glycoside hydrolase family 38 central" evidence="10">
    <location>
        <begin position="441"/>
        <end position="522"/>
    </location>
</feature>
<dbReference type="Pfam" id="PF09261">
    <property type="entry name" value="Alpha-mann_mid"/>
    <property type="match status" value="1"/>
</dbReference>
<comment type="similarity">
    <text evidence="1 7">Belongs to the glycosyl hydrolase 38 family.</text>
</comment>
<comment type="caution">
    <text evidence="11">The sequence shown here is derived from an EMBL/GenBank/DDBJ whole genome shotgun (WGS) entry which is preliminary data.</text>
</comment>
<dbReference type="EMBL" id="CAKOGP040000002">
    <property type="protein sequence ID" value="CAJ1925276.1"/>
    <property type="molecule type" value="Genomic_DNA"/>
</dbReference>
<dbReference type="InterPro" id="IPR050843">
    <property type="entry name" value="Glycosyl_Hydrlase_38"/>
</dbReference>
<dbReference type="GO" id="GO:0004559">
    <property type="term" value="F:alpha-mannosidase activity"/>
    <property type="evidence" value="ECO:0007669"/>
    <property type="project" value="InterPro"/>
</dbReference>
<dbReference type="InterPro" id="IPR028995">
    <property type="entry name" value="Glyco_hydro_57/38_cen_sf"/>
</dbReference>
<feature type="region of interest" description="Disordered" evidence="8">
    <location>
        <begin position="912"/>
        <end position="931"/>
    </location>
</feature>
<dbReference type="InterPro" id="IPR027291">
    <property type="entry name" value="Glyco_hydro_38_N_sf"/>
</dbReference>
<protein>
    <recommendedName>
        <fullName evidence="7">Alpha-mannosidase</fullName>
        <ecNumber evidence="7">3.2.1.-</ecNumber>
    </recommendedName>
</protein>
<dbReference type="Gene3D" id="2.60.40.1360">
    <property type="match status" value="1"/>
</dbReference>
<evidence type="ECO:0000256" key="1">
    <source>
        <dbReference type="ARBA" id="ARBA00009792"/>
    </source>
</evidence>
<keyword evidence="12" id="KW-1185">Reference proteome</keyword>
<organism evidence="11 12">
    <name type="scientific">Cylindrotheca closterium</name>
    <dbReference type="NCBI Taxonomy" id="2856"/>
    <lineage>
        <taxon>Eukaryota</taxon>
        <taxon>Sar</taxon>
        <taxon>Stramenopiles</taxon>
        <taxon>Ochrophyta</taxon>
        <taxon>Bacillariophyta</taxon>
        <taxon>Bacillariophyceae</taxon>
        <taxon>Bacillariophycidae</taxon>
        <taxon>Bacillariales</taxon>
        <taxon>Bacillariaceae</taxon>
        <taxon>Cylindrotheca</taxon>
    </lineage>
</organism>